<dbReference type="CDD" id="cd00685">
    <property type="entry name" value="Trans_IPPS_HT"/>
    <property type="match status" value="1"/>
</dbReference>
<name>A0A4R2QI70_9PSEU</name>
<evidence type="ECO:0000256" key="3">
    <source>
        <dbReference type="RuleBase" id="RU004466"/>
    </source>
</evidence>
<dbReference type="InterPro" id="IPR000092">
    <property type="entry name" value="Polyprenyl_synt"/>
</dbReference>
<comment type="caution">
    <text evidence="4">The sequence shown here is derived from an EMBL/GenBank/DDBJ whole genome shotgun (WGS) entry which is preliminary data.</text>
</comment>
<dbReference type="PROSITE" id="PS00444">
    <property type="entry name" value="POLYPRENYL_SYNTHASE_2"/>
    <property type="match status" value="1"/>
</dbReference>
<dbReference type="InterPro" id="IPR008949">
    <property type="entry name" value="Isoprenoid_synthase_dom_sf"/>
</dbReference>
<evidence type="ECO:0000256" key="1">
    <source>
        <dbReference type="ARBA" id="ARBA00022723"/>
    </source>
</evidence>
<protein>
    <submittedName>
        <fullName evidence="4">Geranylgeranyl diphosphate synthase type I</fullName>
    </submittedName>
</protein>
<dbReference type="OrthoDB" id="4497239at2"/>
<organism evidence="4 5">
    <name type="scientific">Tamaricihabitans halophyticus</name>
    <dbReference type="NCBI Taxonomy" id="1262583"/>
    <lineage>
        <taxon>Bacteria</taxon>
        <taxon>Bacillati</taxon>
        <taxon>Actinomycetota</taxon>
        <taxon>Actinomycetes</taxon>
        <taxon>Pseudonocardiales</taxon>
        <taxon>Pseudonocardiaceae</taxon>
        <taxon>Tamaricihabitans</taxon>
    </lineage>
</organism>
<dbReference type="Proteomes" id="UP000294911">
    <property type="component" value="Unassembled WGS sequence"/>
</dbReference>
<keyword evidence="1" id="KW-0479">Metal-binding</keyword>
<proteinExistence type="inferred from homology"/>
<dbReference type="SFLD" id="SFLDG01017">
    <property type="entry name" value="Polyprenyl_Transferase_Like"/>
    <property type="match status" value="1"/>
</dbReference>
<keyword evidence="2" id="KW-0460">Magnesium</keyword>
<reference evidence="4 5" key="1">
    <citation type="submission" date="2019-03" db="EMBL/GenBank/DDBJ databases">
        <title>Genomic Encyclopedia of Type Strains, Phase IV (KMG-IV): sequencing the most valuable type-strain genomes for metagenomic binning, comparative biology and taxonomic classification.</title>
        <authorList>
            <person name="Goeker M."/>
        </authorList>
    </citation>
    <scope>NUCLEOTIDE SEQUENCE [LARGE SCALE GENOMIC DNA]</scope>
    <source>
        <strain evidence="4 5">DSM 45765</strain>
    </source>
</reference>
<comment type="similarity">
    <text evidence="3">Belongs to the FPP/GGPP synthase family.</text>
</comment>
<dbReference type="Pfam" id="PF00348">
    <property type="entry name" value="polyprenyl_synt"/>
    <property type="match status" value="1"/>
</dbReference>
<dbReference type="Gene3D" id="1.10.600.10">
    <property type="entry name" value="Farnesyl Diphosphate Synthase"/>
    <property type="match status" value="1"/>
</dbReference>
<dbReference type="GO" id="GO:0008299">
    <property type="term" value="P:isoprenoid biosynthetic process"/>
    <property type="evidence" value="ECO:0007669"/>
    <property type="project" value="InterPro"/>
</dbReference>
<evidence type="ECO:0000313" key="5">
    <source>
        <dbReference type="Proteomes" id="UP000294911"/>
    </source>
</evidence>
<dbReference type="InterPro" id="IPR033749">
    <property type="entry name" value="Polyprenyl_synt_CS"/>
</dbReference>
<dbReference type="PANTHER" id="PTHR12001">
    <property type="entry name" value="GERANYLGERANYL PYROPHOSPHATE SYNTHASE"/>
    <property type="match status" value="1"/>
</dbReference>
<keyword evidence="5" id="KW-1185">Reference proteome</keyword>
<dbReference type="EMBL" id="SLXQ01000010">
    <property type="protein sequence ID" value="TCP48469.1"/>
    <property type="molecule type" value="Genomic_DNA"/>
</dbReference>
<dbReference type="SUPFAM" id="SSF48576">
    <property type="entry name" value="Terpenoid synthases"/>
    <property type="match status" value="1"/>
</dbReference>
<evidence type="ECO:0000256" key="2">
    <source>
        <dbReference type="ARBA" id="ARBA00022842"/>
    </source>
</evidence>
<dbReference type="AlphaFoldDB" id="A0A4R2QI70"/>
<dbReference type="GO" id="GO:0046872">
    <property type="term" value="F:metal ion binding"/>
    <property type="evidence" value="ECO:0007669"/>
    <property type="project" value="UniProtKB-KW"/>
</dbReference>
<evidence type="ECO:0000313" key="4">
    <source>
        <dbReference type="EMBL" id="TCP48469.1"/>
    </source>
</evidence>
<dbReference type="GO" id="GO:0004659">
    <property type="term" value="F:prenyltransferase activity"/>
    <property type="evidence" value="ECO:0007669"/>
    <property type="project" value="InterPro"/>
</dbReference>
<dbReference type="SFLD" id="SFLDS00005">
    <property type="entry name" value="Isoprenoid_Synthase_Type_I"/>
    <property type="match status" value="1"/>
</dbReference>
<dbReference type="PANTHER" id="PTHR12001:SF86">
    <property type="entry name" value="GERANYLGERANYL DIPHOSPHATE SYNTHASE"/>
    <property type="match status" value="1"/>
</dbReference>
<dbReference type="PROSITE" id="PS00723">
    <property type="entry name" value="POLYPRENYL_SYNTHASE_1"/>
    <property type="match status" value="1"/>
</dbReference>
<gene>
    <name evidence="4" type="ORF">EV191_11026</name>
</gene>
<accession>A0A4R2QI70</accession>
<keyword evidence="3" id="KW-0808">Transferase</keyword>
<sequence>MTAETTTASPTSARVPPQRDHFRELVVTELRDAITRLPESVRDCVSYHFGWQNEAGEPISAPSGKAIRPLLVGSCARAVGGRETAALQAAVAVELAHNFTLLHDDVMDRDSTRRHRPTVWTVFGDSAAILAGDALLMLATEILAAESSAAVPKLSTALLRLCDGQARDVAFEGRETVSVAECFAMAECKTAALLNCACELGALVGGGTTEQVRLLGSFGTQLGIAFQLVDDLLGIWGSPERTGKPVYSDLATRKKSLPVAAAMNADNAAAREFTELYARPTALSTAQLSTAAELVERAGGRAWALEQIAQRHRAALDYLAAANPEPRAAQDLHRLAELITARDH</sequence>
<dbReference type="RefSeq" id="WP_132878753.1">
    <property type="nucleotide sequence ID" value="NZ_SLXQ01000010.1"/>
</dbReference>